<keyword evidence="2" id="KW-1185">Reference proteome</keyword>
<accession>A0ABT2F9Y0</accession>
<reference evidence="1" key="2">
    <citation type="journal article" date="2023" name="Curr. Microbiol.">
        <title>Neisseria montereyensis sp. nov., Isolated from Oropharynx of California Sea Lion (Zalophus californianus): Genomic, Phylogenetic, and Phenotypic Study.</title>
        <authorList>
            <person name="Volokhov D.V."/>
            <person name="Zagorodnyaya T.A."/>
            <person name="Furtak V.A."/>
            <person name="Nattanmai G."/>
            <person name="Randall L."/>
            <person name="Jose S."/>
            <person name="Gao Y."/>
            <person name="Gulland F.M."/>
            <person name="Eisenberg T."/>
            <person name="Delmonte P."/>
            <person name="Blom J."/>
            <person name="Mitchell K.K."/>
        </authorList>
    </citation>
    <scope>NUCLEOTIDE SEQUENCE</scope>
    <source>
        <strain evidence="1">CSL10203-ORH2</strain>
    </source>
</reference>
<protein>
    <submittedName>
        <fullName evidence="1">Uncharacterized protein</fullName>
    </submittedName>
</protein>
<dbReference type="EMBL" id="JANUXW010000001">
    <property type="protein sequence ID" value="MCS4533016.1"/>
    <property type="molecule type" value="Genomic_DNA"/>
</dbReference>
<proteinExistence type="predicted"/>
<evidence type="ECO:0000313" key="2">
    <source>
        <dbReference type="Proteomes" id="UP001166947"/>
    </source>
</evidence>
<sequence length="202" mass="24454">MSKIRFIAYWHSARRFNDEKLTVRRWDLWNKVLDKTKYSKKVEKGELSSKDVAKHHHTNGLLYDFCAFNENSQYPYAYVTISMGKPHIGVNFIDNSCRKYLSYHFRKAEKQEDQLFLREVWFYDFSSEDVEEEDSRIHFVFDEEGNVNYRVYDSINQKTMDYESKEPFDISNLYEPYPEFDKYDSVLKIERNIPILNQNIDK</sequence>
<comment type="caution">
    <text evidence="1">The sequence shown here is derived from an EMBL/GenBank/DDBJ whole genome shotgun (WGS) entry which is preliminary data.</text>
</comment>
<organism evidence="1 2">
    <name type="scientific">Neisseria montereyensis</name>
    <dbReference type="NCBI Taxonomy" id="2973938"/>
    <lineage>
        <taxon>Bacteria</taxon>
        <taxon>Pseudomonadati</taxon>
        <taxon>Pseudomonadota</taxon>
        <taxon>Betaproteobacteria</taxon>
        <taxon>Neisseriales</taxon>
        <taxon>Neisseriaceae</taxon>
        <taxon>Neisseria</taxon>
    </lineage>
</organism>
<gene>
    <name evidence="1" type="ORF">NXS09_01695</name>
</gene>
<reference evidence="1" key="1">
    <citation type="submission" date="2022-08" db="EMBL/GenBank/DDBJ databases">
        <authorList>
            <person name="Volokhov D.V."/>
            <person name="Furtak V.A."/>
            <person name="Zagorodnyaya T.A."/>
        </authorList>
    </citation>
    <scope>NUCLEOTIDE SEQUENCE</scope>
    <source>
        <strain evidence="1">CSL10203-ORH2</strain>
    </source>
</reference>
<name>A0ABT2F9Y0_9NEIS</name>
<dbReference type="RefSeq" id="WP_259290829.1">
    <property type="nucleotide sequence ID" value="NZ_JANUXW010000001.1"/>
</dbReference>
<dbReference type="Proteomes" id="UP001166947">
    <property type="component" value="Unassembled WGS sequence"/>
</dbReference>
<evidence type="ECO:0000313" key="1">
    <source>
        <dbReference type="EMBL" id="MCS4533016.1"/>
    </source>
</evidence>